<reference evidence="1 2" key="1">
    <citation type="submission" date="2017-08" db="EMBL/GenBank/DDBJ databases">
        <title>Acidophilic green algal genome provides insights into adaptation to an acidic environment.</title>
        <authorList>
            <person name="Hirooka S."/>
            <person name="Hirose Y."/>
            <person name="Kanesaki Y."/>
            <person name="Higuchi S."/>
            <person name="Fujiwara T."/>
            <person name="Onuma R."/>
            <person name="Era A."/>
            <person name="Ohbayashi R."/>
            <person name="Uzuka A."/>
            <person name="Nozaki H."/>
            <person name="Yoshikawa H."/>
            <person name="Miyagishima S.Y."/>
        </authorList>
    </citation>
    <scope>NUCLEOTIDE SEQUENCE [LARGE SCALE GENOMIC DNA]</scope>
    <source>
        <strain evidence="1 2">NIES-2499</strain>
    </source>
</reference>
<dbReference type="EMBL" id="BEGY01000075">
    <property type="protein sequence ID" value="GAX82135.1"/>
    <property type="molecule type" value="Genomic_DNA"/>
</dbReference>
<dbReference type="Proteomes" id="UP000232323">
    <property type="component" value="Unassembled WGS sequence"/>
</dbReference>
<evidence type="ECO:0000313" key="2">
    <source>
        <dbReference type="Proteomes" id="UP000232323"/>
    </source>
</evidence>
<evidence type="ECO:0000313" key="1">
    <source>
        <dbReference type="EMBL" id="GAX82135.1"/>
    </source>
</evidence>
<keyword evidence="2" id="KW-1185">Reference proteome</keyword>
<comment type="caution">
    <text evidence="1">The sequence shown here is derived from an EMBL/GenBank/DDBJ whole genome shotgun (WGS) entry which is preliminary data.</text>
</comment>
<gene>
    <name evidence="1" type="ORF">CEUSTIGMA_g9563.t1</name>
</gene>
<name>A0A250XGD0_9CHLO</name>
<dbReference type="AlphaFoldDB" id="A0A250XGD0"/>
<accession>A0A250XGD0</accession>
<sequence>MKSGCMFLEKLQYKSRALQTWAAGNRLSTFVQTRKPDVSVLHRQTYSLTIKPVKRDHAWSLACKNPFKEAQNIELLPNGSPNTSVKRLNYLISKAISIKDLIGFVLSNR</sequence>
<organism evidence="1 2">
    <name type="scientific">Chlamydomonas eustigma</name>
    <dbReference type="NCBI Taxonomy" id="1157962"/>
    <lineage>
        <taxon>Eukaryota</taxon>
        <taxon>Viridiplantae</taxon>
        <taxon>Chlorophyta</taxon>
        <taxon>core chlorophytes</taxon>
        <taxon>Chlorophyceae</taxon>
        <taxon>CS clade</taxon>
        <taxon>Chlamydomonadales</taxon>
        <taxon>Chlamydomonadaceae</taxon>
        <taxon>Chlamydomonas</taxon>
    </lineage>
</organism>
<proteinExistence type="predicted"/>
<protein>
    <submittedName>
        <fullName evidence="1">Uncharacterized protein</fullName>
    </submittedName>
</protein>